<dbReference type="EMBL" id="CAJVPU010012715">
    <property type="protein sequence ID" value="CAG8625957.1"/>
    <property type="molecule type" value="Genomic_DNA"/>
</dbReference>
<feature type="non-terminal residue" evidence="1">
    <location>
        <position position="265"/>
    </location>
</feature>
<gene>
    <name evidence="1" type="ORF">DHETER_LOCUS8210</name>
</gene>
<keyword evidence="2" id="KW-1185">Reference proteome</keyword>
<name>A0ACA9N3G4_9GLOM</name>
<organism evidence="1 2">
    <name type="scientific">Dentiscutata heterogama</name>
    <dbReference type="NCBI Taxonomy" id="1316150"/>
    <lineage>
        <taxon>Eukaryota</taxon>
        <taxon>Fungi</taxon>
        <taxon>Fungi incertae sedis</taxon>
        <taxon>Mucoromycota</taxon>
        <taxon>Glomeromycotina</taxon>
        <taxon>Glomeromycetes</taxon>
        <taxon>Diversisporales</taxon>
        <taxon>Gigasporaceae</taxon>
        <taxon>Dentiscutata</taxon>
    </lineage>
</organism>
<sequence length="265" mass="30400">MLSLQPKIPEVGSEFSTAESFKEAAQQGAKAAGFAFSVSSSKLSCSEKETKKKIKSIKCQNCPVTLYAVLNENAGIWVVRSYKKQHNYELLPPLQVYYLYQHQQLNAEQKKLVHIMLKSGALLLQKLEKRNYILRHLLSKDGYMRNLFFTHIEAASHTAVCPEELIVNANYKTNLYKLPLINAVGVSNIGNAKSLNMYQIAIAWVENEKKYTYEWFLNTLKDVIYDAYFCSPEVLFQIDYDKLLLLVQKIAYAEEMNIVEEAFDE</sequence>
<evidence type="ECO:0000313" key="2">
    <source>
        <dbReference type="Proteomes" id="UP000789702"/>
    </source>
</evidence>
<comment type="caution">
    <text evidence="1">The sequence shown here is derived from an EMBL/GenBank/DDBJ whole genome shotgun (WGS) entry which is preliminary data.</text>
</comment>
<accession>A0ACA9N3G4</accession>
<reference evidence="1" key="1">
    <citation type="submission" date="2021-06" db="EMBL/GenBank/DDBJ databases">
        <authorList>
            <person name="Kallberg Y."/>
            <person name="Tangrot J."/>
            <person name="Rosling A."/>
        </authorList>
    </citation>
    <scope>NUCLEOTIDE SEQUENCE</scope>
    <source>
        <strain evidence="1">IL203A</strain>
    </source>
</reference>
<protein>
    <submittedName>
        <fullName evidence="1">3876_t:CDS:1</fullName>
    </submittedName>
</protein>
<proteinExistence type="predicted"/>
<dbReference type="Proteomes" id="UP000789702">
    <property type="component" value="Unassembled WGS sequence"/>
</dbReference>
<evidence type="ECO:0000313" key="1">
    <source>
        <dbReference type="EMBL" id="CAG8625957.1"/>
    </source>
</evidence>